<dbReference type="InterPro" id="IPR011009">
    <property type="entry name" value="Kinase-like_dom_sf"/>
</dbReference>
<evidence type="ECO:0000256" key="19">
    <source>
        <dbReference type="SAM" id="MobiDB-lite"/>
    </source>
</evidence>
<dbReference type="CDD" id="cd05036">
    <property type="entry name" value="PTKc_ALK_LTK"/>
    <property type="match status" value="1"/>
</dbReference>
<dbReference type="SMART" id="SM00192">
    <property type="entry name" value="LDLa"/>
    <property type="match status" value="1"/>
</dbReference>
<evidence type="ECO:0000256" key="1">
    <source>
        <dbReference type="ARBA" id="ARBA00004251"/>
    </source>
</evidence>
<dbReference type="PROSITE" id="PS01209">
    <property type="entry name" value="LDLRA_1"/>
    <property type="match status" value="1"/>
</dbReference>
<dbReference type="InterPro" id="IPR008266">
    <property type="entry name" value="Tyr_kinase_AS"/>
</dbReference>
<protein>
    <recommendedName>
        <fullName evidence="18">Tyrosine-protein kinase receptor</fullName>
        <ecNumber evidence="18">2.7.10.1</ecNumber>
    </recommendedName>
</protein>
<feature type="domain" description="MAM" evidence="22">
    <location>
        <begin position="533"/>
        <end position="721"/>
    </location>
</feature>
<keyword evidence="3" id="KW-0808">Transferase</keyword>
<keyword evidence="23" id="KW-1185">Reference proteome</keyword>
<evidence type="ECO:0000256" key="2">
    <source>
        <dbReference type="ARBA" id="ARBA00022475"/>
    </source>
</evidence>
<evidence type="ECO:0000256" key="15">
    <source>
        <dbReference type="ARBA" id="ARBA00051243"/>
    </source>
</evidence>
<evidence type="ECO:0000256" key="12">
    <source>
        <dbReference type="ARBA" id="ARBA00023157"/>
    </source>
</evidence>
<feature type="domain" description="Protein kinase" evidence="21">
    <location>
        <begin position="1224"/>
        <end position="1493"/>
    </location>
</feature>
<feature type="domain" description="MAM" evidence="22">
    <location>
        <begin position="315"/>
        <end position="480"/>
    </location>
</feature>
<dbReference type="EC" id="2.7.10.1" evidence="18"/>
<dbReference type="Pfam" id="PF12810">
    <property type="entry name" value="ALK_LTK_GRD"/>
    <property type="match status" value="1"/>
</dbReference>
<evidence type="ECO:0000256" key="16">
    <source>
        <dbReference type="PROSITE-ProRule" id="PRU00124"/>
    </source>
</evidence>
<dbReference type="FunFam" id="1.10.510.10:FF:000113">
    <property type="entry name" value="Tyrosine-protein kinase receptor"/>
    <property type="match status" value="1"/>
</dbReference>
<keyword evidence="2" id="KW-1003">Cell membrane</keyword>
<dbReference type="CDD" id="cd06263">
    <property type="entry name" value="MAM"/>
    <property type="match status" value="1"/>
</dbReference>
<dbReference type="GO" id="GO:0007169">
    <property type="term" value="P:cell surface receptor protein tyrosine kinase signaling pathway"/>
    <property type="evidence" value="ECO:0007669"/>
    <property type="project" value="InterPro"/>
</dbReference>
<evidence type="ECO:0000256" key="8">
    <source>
        <dbReference type="ARBA" id="ARBA00022840"/>
    </source>
</evidence>
<dbReference type="CDD" id="cd00112">
    <property type="entry name" value="LDLa"/>
    <property type="match status" value="1"/>
</dbReference>
<keyword evidence="7 24" id="KW-0418">Kinase</keyword>
<keyword evidence="6 17" id="KW-0547">Nucleotide-binding</keyword>
<feature type="transmembrane region" description="Helical" evidence="20">
    <location>
        <begin position="1135"/>
        <end position="1159"/>
    </location>
</feature>
<comment type="catalytic activity">
    <reaction evidence="15 18">
        <text>L-tyrosyl-[protein] + ATP = O-phospho-L-tyrosyl-[protein] + ADP + H(+)</text>
        <dbReference type="Rhea" id="RHEA:10596"/>
        <dbReference type="Rhea" id="RHEA-COMP:10136"/>
        <dbReference type="Rhea" id="RHEA-COMP:20101"/>
        <dbReference type="ChEBI" id="CHEBI:15378"/>
        <dbReference type="ChEBI" id="CHEBI:30616"/>
        <dbReference type="ChEBI" id="CHEBI:46858"/>
        <dbReference type="ChEBI" id="CHEBI:61978"/>
        <dbReference type="ChEBI" id="CHEBI:456216"/>
        <dbReference type="EC" id="2.7.10.1"/>
    </reaction>
</comment>
<sequence length="1773" mass="192954">MPLLGAAAALLPRPLPLLLLLYLSSVFVLVCSQRPLLFNHTLNALPMSQHNYVGSSTLPGKQLRNGRTHEQPLPLPGPTIPSLAQPVQRGVAIYDDYETELGGTRVPPGNRRDNRRIKNLASLNAGALPRPERGNGRRGMESLRKELMKPSVGGPGGGISGSSAGYPSYSATSSIGKIDGLGGIGSANRYGEQLRPPNSAAAAAAAMTAQSPLSTRLPPLYGGAETGDVKPMRYTPRRNSISELWKLKNRLHNGQADEPAGGVTHGNLEGDVEPGHLDPIQEIKERIRDTAPKPNTYAPHTESTPSSEIEYMLGVKCKFENVCAWAWTENLTDGFQVISGTELAQKNMTGLLPGPIADSIDDANGHFLYARVLPTTKQLNLTSPAFSTTMEKCFLEVYMHQSDMSHGLSRVVVEPTDSHESSWVPAEIQGDNFRQWTRKFFRIGRISREFRLVFEIVPELKPGQKGHVALDNLRMVNCFREGAKSEKCSTSQVKCMSNKVPVCIPLPRICDITRDCDDAEDELQSCDKIPYGGRCDFEEDWCGWRDSGKTTLTWSRHTGSSPTHDTGPDGDHTQQHLLNSTGGYYMLVNMNQHVNDTEKNSIIGFASNAIMLSKTFNPPPSVHGNPDSPYRNSCVVRFYIHQFGKNPGSINLSVVEMKEKENITTTLWWSSKNQGSDWLRAEYVLPNITSKYYLQFEARMGMRIFSDVAVDDFSLSPECFGLNIPEEHLNGYNYWDVRHYLKKPSHHDFEHTNYLELTSCDTRGMIGPTQLQCESSYREQNKTHVLREVHVVEDQSTYKGMQKWKVPNEGHYTIIAKGASGGLGSGGVGSSRGAVAVAVLELHKNEELYFLVGQQGENACIKSMGTHKEAGCGAEHADVDLSQYSFRSKQDMVKNIYIENGAGGGGGGSFIFLLNQAKNEAVPLLVAGGGGGLGIGQYIDEDFQHGQTAKPLQAPESGQINGEPLNKKTAGPGGGWRAKEDQALSPTYGAALLQGGRGGHSCYVELADNGSTVHRHGQGGFGGGGGGCNTGGGGGGYAGGDVYLNESNGEGGSSFISSSRSLRDFSTIYAGASTGAGSIIIIPAIEGCGCDYRCVAIDEFRSSVRCICPDGWTLKKDNNTACEIHEESGKSSFEYLVACLVFSLAVLFTCIGGLIFMLYNRYQRKKQAKLRHKMLVEQDLQLSRLRHNIDDSNLNNFNPNYGCDGILNGHIDVNSLPGVARESLQLVNALGKGAFGEVYLALYRHRDGDAVEMPVAVKTLREDPKREKEEDFLKEAAIMAKFNHPNMVHLIGVCFDRQPYYIVLELLAGGDLQKFLRENRNTPERPSLLTMKDLLFCALDVAKGCRYMESKRFIHRDIAARNCLLSSKGPGRVVKIADFGMSRDIYRSDYYRKGGKAMLPIKWMPPEAFLDGIFTSKTDVWSFGILLWEVFSLGRSPYPGQHNTQVMELVVRGGRLGSPTECPVSIYKIMADCWNPTPEDRPTFTSLLEHLTACSQDPTIMNAPLPNILGSTASERDDTVIRPPNGEEFCLAVPDYLVPLPGNGAAVAASGANYGPAQRHQHACTPPAVTSPAAPKMPPGAQAQPNDGADCWETSFILPNSKSDQPLLNGTAITTNALGCNKTLDPQGNLQALTSTAASPTMTPINRSPTHSDEAKLISLDTPQATPTTIQPPLSFASQLDGITLDPAALSKSVQQQQQQQAQAQANGSSKSYANVQVKNAVVEPEKLNGSLPNGDLPQAAATTTMTANGSPFTIQGYADRYKDNNNHSEISC</sequence>
<reference evidence="24" key="1">
    <citation type="submission" date="2025-08" db="UniProtKB">
        <authorList>
            <consortium name="RefSeq"/>
        </authorList>
    </citation>
    <scope>IDENTIFICATION</scope>
    <source>
        <strain evidence="24">11010-0011.00</strain>
        <tissue evidence="24">Whole body</tissue>
    </source>
</reference>
<dbReference type="RefSeq" id="XP_030376514.1">
    <property type="nucleotide sequence ID" value="XM_030520654.1"/>
</dbReference>
<proteinExistence type="inferred from homology"/>
<evidence type="ECO:0000256" key="11">
    <source>
        <dbReference type="ARBA" id="ARBA00023137"/>
    </source>
</evidence>
<evidence type="ECO:0000256" key="3">
    <source>
        <dbReference type="ARBA" id="ARBA00022679"/>
    </source>
</evidence>
<organism evidence="23 24">
    <name type="scientific">Drosophila lebanonensis</name>
    <name type="common">Fruit fly</name>
    <name type="synonym">Scaptodrosophila lebanonensis</name>
    <dbReference type="NCBI Taxonomy" id="7225"/>
    <lineage>
        <taxon>Eukaryota</taxon>
        <taxon>Metazoa</taxon>
        <taxon>Ecdysozoa</taxon>
        <taxon>Arthropoda</taxon>
        <taxon>Hexapoda</taxon>
        <taxon>Insecta</taxon>
        <taxon>Pterygota</taxon>
        <taxon>Neoptera</taxon>
        <taxon>Endopterygota</taxon>
        <taxon>Diptera</taxon>
        <taxon>Brachycera</taxon>
        <taxon>Muscomorpha</taxon>
        <taxon>Ephydroidea</taxon>
        <taxon>Drosophilidae</taxon>
        <taxon>Scaptodrosophila</taxon>
    </lineage>
</organism>
<dbReference type="GO" id="GO:0004714">
    <property type="term" value="F:transmembrane receptor protein tyrosine kinase activity"/>
    <property type="evidence" value="ECO:0007669"/>
    <property type="project" value="UniProtKB-EC"/>
</dbReference>
<dbReference type="PRINTS" id="PR00109">
    <property type="entry name" value="TYRKINASE"/>
</dbReference>
<dbReference type="InterPro" id="IPR050122">
    <property type="entry name" value="RTK"/>
</dbReference>
<dbReference type="InterPro" id="IPR023415">
    <property type="entry name" value="LDLR_class-A_CS"/>
</dbReference>
<dbReference type="InterPro" id="IPR000719">
    <property type="entry name" value="Prot_kinase_dom"/>
</dbReference>
<evidence type="ECO:0000256" key="18">
    <source>
        <dbReference type="RuleBase" id="RU000312"/>
    </source>
</evidence>
<dbReference type="GO" id="GO:0005524">
    <property type="term" value="F:ATP binding"/>
    <property type="evidence" value="ECO:0007669"/>
    <property type="project" value="UniProtKB-UniRule"/>
</dbReference>
<comment type="similarity">
    <text evidence="18">Belongs to the protein kinase superfamily. Tyr protein kinase family. Insulin receptor subfamily.</text>
</comment>
<dbReference type="PROSITE" id="PS00109">
    <property type="entry name" value="PROTEIN_KINASE_TYR"/>
    <property type="match status" value="1"/>
</dbReference>
<keyword evidence="4 18" id="KW-0812">Transmembrane</keyword>
<gene>
    <name evidence="24" type="primary">LOC115625558</name>
</gene>
<keyword evidence="5" id="KW-0732">Signal</keyword>
<evidence type="ECO:0000256" key="10">
    <source>
        <dbReference type="ARBA" id="ARBA00023136"/>
    </source>
</evidence>
<feature type="region of interest" description="Disordered" evidence="19">
    <location>
        <begin position="553"/>
        <end position="574"/>
    </location>
</feature>
<evidence type="ECO:0000256" key="13">
    <source>
        <dbReference type="ARBA" id="ARBA00023170"/>
    </source>
</evidence>
<keyword evidence="14" id="KW-0325">Glycoprotein</keyword>
<dbReference type="PANTHER" id="PTHR24416:SF604">
    <property type="entry name" value="RECEPTOR PROTEIN-TYROSINE KINASE"/>
    <property type="match status" value="1"/>
</dbReference>
<accession>A0A6J2TKH6</accession>
<evidence type="ECO:0000256" key="4">
    <source>
        <dbReference type="ARBA" id="ARBA00022692"/>
    </source>
</evidence>
<dbReference type="InterPro" id="IPR055163">
    <property type="entry name" value="ALK/LTK-like_GRD"/>
</dbReference>
<feature type="region of interest" description="Disordered" evidence="19">
    <location>
        <begin position="952"/>
        <end position="977"/>
    </location>
</feature>
<dbReference type="InterPro" id="IPR002011">
    <property type="entry name" value="Tyr_kinase_rcpt_2_CS"/>
</dbReference>
<dbReference type="Pfam" id="PF00629">
    <property type="entry name" value="MAM"/>
    <property type="match status" value="2"/>
</dbReference>
<keyword evidence="9 20" id="KW-1133">Transmembrane helix</keyword>
<keyword evidence="18" id="KW-0597">Phosphoprotein</keyword>
<dbReference type="PANTHER" id="PTHR24416">
    <property type="entry name" value="TYROSINE-PROTEIN KINASE RECEPTOR"/>
    <property type="match status" value="1"/>
</dbReference>
<dbReference type="SUPFAM" id="SSF57424">
    <property type="entry name" value="LDL receptor-like module"/>
    <property type="match status" value="1"/>
</dbReference>
<evidence type="ECO:0000256" key="5">
    <source>
        <dbReference type="ARBA" id="ARBA00022729"/>
    </source>
</evidence>
<dbReference type="Gene3D" id="2.60.120.200">
    <property type="match status" value="2"/>
</dbReference>
<dbReference type="PROSITE" id="PS50068">
    <property type="entry name" value="LDLRA_2"/>
    <property type="match status" value="1"/>
</dbReference>
<dbReference type="PROSITE" id="PS00239">
    <property type="entry name" value="RECEPTOR_TYR_KIN_II"/>
    <property type="match status" value="1"/>
</dbReference>
<feature type="region of interest" description="Disordered" evidence="19">
    <location>
        <begin position="1558"/>
        <end position="1586"/>
    </location>
</feature>
<dbReference type="GO" id="GO:0005886">
    <property type="term" value="C:plasma membrane"/>
    <property type="evidence" value="ECO:0007669"/>
    <property type="project" value="UniProtKB-SubCell"/>
</dbReference>
<comment type="subcellular location">
    <subcellularLocation>
        <location evidence="1">Cell membrane</location>
        <topology evidence="1">Single-pass type I membrane protein</topology>
    </subcellularLocation>
</comment>
<evidence type="ECO:0000313" key="24">
    <source>
        <dbReference type="RefSeq" id="XP_030376514.1"/>
    </source>
</evidence>
<keyword evidence="8 17" id="KW-0067">ATP-binding</keyword>
<evidence type="ECO:0000256" key="17">
    <source>
        <dbReference type="PROSITE-ProRule" id="PRU10141"/>
    </source>
</evidence>
<dbReference type="PROSITE" id="PS50060">
    <property type="entry name" value="MAM_2"/>
    <property type="match status" value="2"/>
</dbReference>
<dbReference type="GO" id="GO:0045664">
    <property type="term" value="P:regulation of neuron differentiation"/>
    <property type="evidence" value="ECO:0007669"/>
    <property type="project" value="TreeGrafter"/>
</dbReference>
<feature type="compositionally biased region" description="Polar residues" evidence="19">
    <location>
        <begin position="553"/>
        <end position="564"/>
    </location>
</feature>
<dbReference type="InterPro" id="IPR002172">
    <property type="entry name" value="LDrepeatLR_classA_rpt"/>
</dbReference>
<keyword evidence="12" id="KW-1015">Disulfide bond</keyword>
<dbReference type="InterPro" id="IPR017441">
    <property type="entry name" value="Protein_kinase_ATP_BS"/>
</dbReference>
<feature type="binding site" evidence="17">
    <location>
        <position position="1258"/>
    </location>
    <ligand>
        <name>ATP</name>
        <dbReference type="ChEBI" id="CHEBI:30616"/>
    </ligand>
</feature>
<evidence type="ECO:0000256" key="7">
    <source>
        <dbReference type="ARBA" id="ARBA00022777"/>
    </source>
</evidence>
<dbReference type="InterPro" id="IPR001245">
    <property type="entry name" value="Ser-Thr/Tyr_kinase_cat_dom"/>
</dbReference>
<evidence type="ECO:0000256" key="9">
    <source>
        <dbReference type="ARBA" id="ARBA00022989"/>
    </source>
</evidence>
<dbReference type="InterPro" id="IPR036055">
    <property type="entry name" value="LDL_receptor-like_sf"/>
</dbReference>
<dbReference type="SMART" id="SM00137">
    <property type="entry name" value="MAM"/>
    <property type="match status" value="1"/>
</dbReference>
<dbReference type="GeneID" id="115625558"/>
<comment type="caution">
    <text evidence="16">Lacks conserved residue(s) required for the propagation of feature annotation.</text>
</comment>
<dbReference type="SUPFAM" id="SSF56112">
    <property type="entry name" value="Protein kinase-like (PK-like)"/>
    <property type="match status" value="1"/>
</dbReference>
<dbReference type="Gene3D" id="4.10.400.10">
    <property type="entry name" value="Low-density Lipoprotein Receptor"/>
    <property type="match status" value="1"/>
</dbReference>
<dbReference type="InterPro" id="IPR020635">
    <property type="entry name" value="Tyr_kinase_cat_dom"/>
</dbReference>
<evidence type="ECO:0000256" key="20">
    <source>
        <dbReference type="SAM" id="Phobius"/>
    </source>
</evidence>
<dbReference type="Pfam" id="PF07714">
    <property type="entry name" value="PK_Tyr_Ser-Thr"/>
    <property type="match status" value="1"/>
</dbReference>
<dbReference type="Gene3D" id="1.10.510.10">
    <property type="entry name" value="Transferase(Phosphotransferase) domain 1"/>
    <property type="match status" value="1"/>
</dbReference>
<dbReference type="InterPro" id="IPR013320">
    <property type="entry name" value="ConA-like_dom_sf"/>
</dbReference>
<evidence type="ECO:0000256" key="6">
    <source>
        <dbReference type="ARBA" id="ARBA00022741"/>
    </source>
</evidence>
<evidence type="ECO:0000259" key="21">
    <source>
        <dbReference type="PROSITE" id="PS50011"/>
    </source>
</evidence>
<evidence type="ECO:0000313" key="23">
    <source>
        <dbReference type="Proteomes" id="UP000504634"/>
    </source>
</evidence>
<dbReference type="Proteomes" id="UP000504634">
    <property type="component" value="Unplaced"/>
</dbReference>
<dbReference type="GO" id="GO:0043235">
    <property type="term" value="C:receptor complex"/>
    <property type="evidence" value="ECO:0007669"/>
    <property type="project" value="TreeGrafter"/>
</dbReference>
<dbReference type="PROSITE" id="PS00107">
    <property type="entry name" value="PROTEIN_KINASE_ATP"/>
    <property type="match status" value="1"/>
</dbReference>
<name>A0A6J2TKH6_DROLE</name>
<keyword evidence="13 18" id="KW-0675">Receptor</keyword>
<dbReference type="SMART" id="SM00219">
    <property type="entry name" value="TyrKc"/>
    <property type="match status" value="1"/>
</dbReference>
<dbReference type="InterPro" id="IPR000998">
    <property type="entry name" value="MAM_dom"/>
</dbReference>
<dbReference type="FunFam" id="2.60.120.200:FF:000193">
    <property type="entry name" value="Tyrosine-protein kinase receptor"/>
    <property type="match status" value="1"/>
</dbReference>
<evidence type="ECO:0000259" key="22">
    <source>
        <dbReference type="PROSITE" id="PS50060"/>
    </source>
</evidence>
<dbReference type="CTD" id="238"/>
<dbReference type="SUPFAM" id="SSF49899">
    <property type="entry name" value="Concanavalin A-like lectins/glucanases"/>
    <property type="match status" value="2"/>
</dbReference>
<keyword evidence="10 20" id="KW-0472">Membrane</keyword>
<keyword evidence="11" id="KW-0829">Tyrosine-protein kinase</keyword>
<dbReference type="Gene3D" id="3.30.200.20">
    <property type="entry name" value="Phosphorylase Kinase, domain 1"/>
    <property type="match status" value="1"/>
</dbReference>
<feature type="region of interest" description="Disordered" evidence="19">
    <location>
        <begin position="201"/>
        <end position="234"/>
    </location>
</feature>
<dbReference type="OrthoDB" id="73209at2759"/>
<dbReference type="PROSITE" id="PS50011">
    <property type="entry name" value="PROTEIN_KINASE_DOM"/>
    <property type="match status" value="1"/>
</dbReference>
<evidence type="ECO:0000256" key="14">
    <source>
        <dbReference type="ARBA" id="ARBA00023180"/>
    </source>
</evidence>